<comment type="caution">
    <text evidence="5">The sequence shown here is derived from an EMBL/GenBank/DDBJ whole genome shotgun (WGS) entry which is preliminary data.</text>
</comment>
<dbReference type="PANTHER" id="PTHR31562">
    <property type="entry name" value="PROTEIN CBG18972"/>
    <property type="match status" value="1"/>
</dbReference>
<feature type="domain" description="DUF7044" evidence="4">
    <location>
        <begin position="24"/>
        <end position="104"/>
    </location>
</feature>
<feature type="signal peptide" evidence="1">
    <location>
        <begin position="1"/>
        <end position="23"/>
    </location>
</feature>
<dbReference type="Pfam" id="PF03314">
    <property type="entry name" value="DUF273"/>
    <property type="match status" value="1"/>
</dbReference>
<evidence type="ECO:0000313" key="5">
    <source>
        <dbReference type="EMBL" id="CAI5442150.1"/>
    </source>
</evidence>
<dbReference type="Pfam" id="PF23071">
    <property type="entry name" value="DUF7044"/>
    <property type="match status" value="1"/>
</dbReference>
<feature type="domain" description="DUF7042" evidence="2">
    <location>
        <begin position="124"/>
        <end position="243"/>
    </location>
</feature>
<dbReference type="InterPro" id="IPR055471">
    <property type="entry name" value="DUF7043"/>
</dbReference>
<dbReference type="InterPro" id="IPR055472">
    <property type="entry name" value="DUF7044"/>
</dbReference>
<dbReference type="PANTHER" id="PTHR31562:SF9">
    <property type="entry name" value="GLYCOSYLTRANSFERASE FAMILY 8 PROTEIN"/>
    <property type="match status" value="1"/>
</dbReference>
<feature type="domain" description="DUF7043" evidence="3">
    <location>
        <begin position="251"/>
        <end position="358"/>
    </location>
</feature>
<dbReference type="OrthoDB" id="9979716at2759"/>
<dbReference type="InterPro" id="IPR055470">
    <property type="entry name" value="DUF7042"/>
</dbReference>
<reference evidence="5" key="1">
    <citation type="submission" date="2022-11" db="EMBL/GenBank/DDBJ databases">
        <authorList>
            <person name="Kikuchi T."/>
        </authorList>
    </citation>
    <scope>NUCLEOTIDE SEQUENCE</scope>
    <source>
        <strain evidence="5">PS1010</strain>
    </source>
</reference>
<dbReference type="InterPro" id="IPR004988">
    <property type="entry name" value="DUF273"/>
</dbReference>
<evidence type="ECO:0000313" key="6">
    <source>
        <dbReference type="Proteomes" id="UP001152747"/>
    </source>
</evidence>
<dbReference type="AlphaFoldDB" id="A0A9P1MZ90"/>
<dbReference type="Gene3D" id="3.90.550.10">
    <property type="entry name" value="Spore Coat Polysaccharide Biosynthesis Protein SpsA, Chain A"/>
    <property type="match status" value="1"/>
</dbReference>
<gene>
    <name evidence="5" type="ORF">CAMP_LOCUS4787</name>
</gene>
<dbReference type="Pfam" id="PF23069">
    <property type="entry name" value="DUF7042"/>
    <property type="match status" value="1"/>
</dbReference>
<dbReference type="InterPro" id="IPR029044">
    <property type="entry name" value="Nucleotide-diphossugar_trans"/>
</dbReference>
<dbReference type="Pfam" id="PF23070">
    <property type="entry name" value="DUF7043"/>
    <property type="match status" value="1"/>
</dbReference>
<feature type="chain" id="PRO_5040234846" evidence="1">
    <location>
        <begin position="24"/>
        <end position="813"/>
    </location>
</feature>
<evidence type="ECO:0000259" key="4">
    <source>
        <dbReference type="Pfam" id="PF23071"/>
    </source>
</evidence>
<keyword evidence="6" id="KW-1185">Reference proteome</keyword>
<accession>A0A9P1MZ90</accession>
<dbReference type="EMBL" id="CANHGI010000002">
    <property type="protein sequence ID" value="CAI5442150.1"/>
    <property type="molecule type" value="Genomic_DNA"/>
</dbReference>
<dbReference type="Proteomes" id="UP001152747">
    <property type="component" value="Unassembled WGS sequence"/>
</dbReference>
<keyword evidence="1" id="KW-0732">Signal</keyword>
<name>A0A9P1MZ90_9PELO</name>
<evidence type="ECO:0000259" key="3">
    <source>
        <dbReference type="Pfam" id="PF23070"/>
    </source>
</evidence>
<proteinExistence type="predicted"/>
<sequence length="813" mass="94449">MAGIFRLILLVPIFSALFIEASSRCRLPWIGTWLENGIEVNITHNSIGNLGNCVRKSRDLFLLTSDTNRGSCYRCLITFPVHENVLHYKVTQCNFDNDISFERCSQMMSADTTMHTLFRKDSTPTSCPIEAPLNFTYQSNTGSCTSRTSHLHRCSQFDRLALHYQACPEVPNREASIRQIECIGSWQSYGQNYFAARVFDRNGEHYKCFILEKFGSSGRIGESADSACQELTHIDAAATSLTFRQDTPIQPGCEFPSSISGVPWESMSTGESHKIYQNTWISSIKMRNETVWMCLKSEAGDKFGRNPEIYTFRTFVTKGCQIGYQCIRIHQRKRFLIHIEYGEIHESTTEFDECLDDFLVESRDTMILNQAEEECPIGGKHFSKNLRICGGDLEEEKVTMMVGCGSKYEMKVSRGEDCQRVDKDEFTCVTGYKHDGNDFIIVRDNLSRQLHCITYISSRINLLRLYDRVSCDHISVNSANPSLTLNFSSTDSSILMVLAKNTDLSEYELAVDSIECYSRIQNYQFIIVDDQDFECEQKDKFFRRHCVVAQLLPFFKTIIFLDADVGIVNPKKRIEDFQKPEFDIIFYDRFYNWEIALGSYIVRNTQFSIDLLTDFANYEKKLPKSFHGTDNGAVHLFLAKRIFPDVSFEHCEVMYNKTGFYQDLFTYEACIRAKLGVKTDFGKIQIMRKGRSWIRDDWLYGGKWNPELDFMLHGWKMSQLIPTPKIANLKTFPMSRVSWYYPLVGKLELEKCGPWNSTWNYEQRLIASREEIEEIRDKFESFVDLQQIFGMSRMRQLYERKRLGFFGKMIWRM</sequence>
<evidence type="ECO:0000256" key="1">
    <source>
        <dbReference type="SAM" id="SignalP"/>
    </source>
</evidence>
<evidence type="ECO:0000259" key="2">
    <source>
        <dbReference type="Pfam" id="PF23069"/>
    </source>
</evidence>
<protein>
    <submittedName>
        <fullName evidence="5">Uncharacterized protein</fullName>
    </submittedName>
</protein>
<organism evidence="5 6">
    <name type="scientific">Caenorhabditis angaria</name>
    <dbReference type="NCBI Taxonomy" id="860376"/>
    <lineage>
        <taxon>Eukaryota</taxon>
        <taxon>Metazoa</taxon>
        <taxon>Ecdysozoa</taxon>
        <taxon>Nematoda</taxon>
        <taxon>Chromadorea</taxon>
        <taxon>Rhabditida</taxon>
        <taxon>Rhabditina</taxon>
        <taxon>Rhabditomorpha</taxon>
        <taxon>Rhabditoidea</taxon>
        <taxon>Rhabditidae</taxon>
        <taxon>Peloderinae</taxon>
        <taxon>Caenorhabditis</taxon>
    </lineage>
</organism>